<keyword evidence="1" id="KW-0812">Transmembrane</keyword>
<dbReference type="Proteomes" id="UP000494216">
    <property type="component" value="Unassembled WGS sequence"/>
</dbReference>
<organism evidence="2 3">
    <name type="scientific">Candidatus Methylobacter favarea</name>
    <dbReference type="NCBI Taxonomy" id="2707345"/>
    <lineage>
        <taxon>Bacteria</taxon>
        <taxon>Pseudomonadati</taxon>
        <taxon>Pseudomonadota</taxon>
        <taxon>Gammaproteobacteria</taxon>
        <taxon>Methylococcales</taxon>
        <taxon>Methylococcaceae</taxon>
        <taxon>Methylobacter</taxon>
    </lineage>
</organism>
<feature type="transmembrane region" description="Helical" evidence="1">
    <location>
        <begin position="65"/>
        <end position="85"/>
    </location>
</feature>
<comment type="caution">
    <text evidence="2">The sequence shown here is derived from an EMBL/GenBank/DDBJ whole genome shotgun (WGS) entry which is preliminary data.</text>
</comment>
<dbReference type="InterPro" id="IPR007360">
    <property type="entry name" value="SirB"/>
</dbReference>
<feature type="transmembrane region" description="Helical" evidence="1">
    <location>
        <begin position="92"/>
        <end position="112"/>
    </location>
</feature>
<dbReference type="AlphaFoldDB" id="A0A8S0WLG2"/>
<reference evidence="2 3" key="1">
    <citation type="submission" date="2020-02" db="EMBL/GenBank/DDBJ databases">
        <authorList>
            <person name="Hogendoorn C."/>
        </authorList>
    </citation>
    <scope>NUCLEOTIDE SEQUENCE [LARGE SCALE GENOMIC DNA]</scope>
    <source>
        <strain evidence="2">METHB21</strain>
    </source>
</reference>
<evidence type="ECO:0000313" key="3">
    <source>
        <dbReference type="Proteomes" id="UP000494216"/>
    </source>
</evidence>
<dbReference type="PIRSF" id="PIRSF005610">
    <property type="entry name" value="SirB"/>
    <property type="match status" value="1"/>
</dbReference>
<keyword evidence="1" id="KW-0472">Membrane</keyword>
<dbReference type="PANTHER" id="PTHR39594">
    <property type="entry name" value="PROTEIN YCHQ"/>
    <property type="match status" value="1"/>
</dbReference>
<keyword evidence="3" id="KW-1185">Reference proteome</keyword>
<dbReference type="EMBL" id="CADCXN010000108">
    <property type="protein sequence ID" value="CAA9892600.1"/>
    <property type="molecule type" value="Genomic_DNA"/>
</dbReference>
<keyword evidence="1" id="KW-1133">Transmembrane helix</keyword>
<evidence type="ECO:0000256" key="1">
    <source>
        <dbReference type="SAM" id="Phobius"/>
    </source>
</evidence>
<dbReference type="Pfam" id="PF04247">
    <property type="entry name" value="SirB"/>
    <property type="match status" value="1"/>
</dbReference>
<gene>
    <name evidence="2" type="ORF">METHB2_750004</name>
</gene>
<feature type="transmembrane region" description="Helical" evidence="1">
    <location>
        <begin position="6"/>
        <end position="26"/>
    </location>
</feature>
<name>A0A8S0WLG2_9GAMM</name>
<accession>A0A8S0WLG2</accession>
<proteinExistence type="predicted"/>
<dbReference type="RefSeq" id="WP_174627356.1">
    <property type="nucleotide sequence ID" value="NZ_CADCXN010000108.1"/>
</dbReference>
<dbReference type="GO" id="GO:0005886">
    <property type="term" value="C:plasma membrane"/>
    <property type="evidence" value="ECO:0007669"/>
    <property type="project" value="TreeGrafter"/>
</dbReference>
<sequence length="120" mass="13151">MIKTFHLGFVLISIFSFTGRIILAEIQPELLKQKALKITPHVIDTLLLASGFMLAIQGHWFSGEYGWIIGKLFGLAAYIGFGVAAMHNQGAVRWLAFAAAIACFAYIGMVAVTKNALFFL</sequence>
<dbReference type="PANTHER" id="PTHR39594:SF1">
    <property type="entry name" value="PROTEIN YCHQ"/>
    <property type="match status" value="1"/>
</dbReference>
<protein>
    <submittedName>
        <fullName evidence="2">Invasion protein expression up-regulator SirB</fullName>
    </submittedName>
</protein>
<evidence type="ECO:0000313" key="2">
    <source>
        <dbReference type="EMBL" id="CAA9892600.1"/>
    </source>
</evidence>